<evidence type="ECO:0000313" key="2">
    <source>
        <dbReference type="EMBL" id="MED6267748.1"/>
    </source>
</evidence>
<name>A0ABU7D1W7_9TELE</name>
<comment type="caution">
    <text evidence="2">The sequence shown here is derived from an EMBL/GenBank/DDBJ whole genome shotgun (WGS) entry which is preliminary data.</text>
</comment>
<keyword evidence="3" id="KW-1185">Reference proteome</keyword>
<sequence length="88" mass="9432">MFSGSVDAIFEWVYGWLDCGLEEACPPGSRSGGGGLDGESFTGSDRAADGHRNISTSATKSTFFLCFALSHIQIESCDYCRRLLPSDA</sequence>
<feature type="region of interest" description="Disordered" evidence="1">
    <location>
        <begin position="27"/>
        <end position="48"/>
    </location>
</feature>
<gene>
    <name evidence="2" type="ORF">CHARACLAT_015216</name>
</gene>
<organism evidence="2 3">
    <name type="scientific">Characodon lateralis</name>
    <dbReference type="NCBI Taxonomy" id="208331"/>
    <lineage>
        <taxon>Eukaryota</taxon>
        <taxon>Metazoa</taxon>
        <taxon>Chordata</taxon>
        <taxon>Craniata</taxon>
        <taxon>Vertebrata</taxon>
        <taxon>Euteleostomi</taxon>
        <taxon>Actinopterygii</taxon>
        <taxon>Neopterygii</taxon>
        <taxon>Teleostei</taxon>
        <taxon>Neoteleostei</taxon>
        <taxon>Acanthomorphata</taxon>
        <taxon>Ovalentaria</taxon>
        <taxon>Atherinomorphae</taxon>
        <taxon>Cyprinodontiformes</taxon>
        <taxon>Goodeidae</taxon>
        <taxon>Characodon</taxon>
    </lineage>
</organism>
<accession>A0ABU7D1W7</accession>
<dbReference type="EMBL" id="JAHUTJ010009369">
    <property type="protein sequence ID" value="MED6267748.1"/>
    <property type="molecule type" value="Genomic_DNA"/>
</dbReference>
<reference evidence="2 3" key="1">
    <citation type="submission" date="2021-06" db="EMBL/GenBank/DDBJ databases">
        <authorList>
            <person name="Palmer J.M."/>
        </authorList>
    </citation>
    <scope>NUCLEOTIDE SEQUENCE [LARGE SCALE GENOMIC DNA]</scope>
    <source>
        <strain evidence="2 3">CL_MEX2019</strain>
        <tissue evidence="2">Muscle</tissue>
    </source>
</reference>
<evidence type="ECO:0000313" key="3">
    <source>
        <dbReference type="Proteomes" id="UP001352852"/>
    </source>
</evidence>
<protein>
    <submittedName>
        <fullName evidence="2">Uncharacterized protein</fullName>
    </submittedName>
</protein>
<proteinExistence type="predicted"/>
<evidence type="ECO:0000256" key="1">
    <source>
        <dbReference type="SAM" id="MobiDB-lite"/>
    </source>
</evidence>
<dbReference type="Proteomes" id="UP001352852">
    <property type="component" value="Unassembled WGS sequence"/>
</dbReference>